<dbReference type="Proteomes" id="UP000069850">
    <property type="component" value="Chromosome 1"/>
</dbReference>
<feature type="region of interest" description="Disordered" evidence="1">
    <location>
        <begin position="116"/>
        <end position="160"/>
    </location>
</feature>
<dbReference type="GO" id="GO:0102130">
    <property type="term" value="F:malonyl-CoA methyltransferase activity"/>
    <property type="evidence" value="ECO:0007669"/>
    <property type="project" value="UniProtKB-EC"/>
</dbReference>
<reference evidence="3 4" key="1">
    <citation type="submission" date="2016-01" db="EMBL/GenBank/DDBJ databases">
        <authorList>
            <person name="Manzoor S."/>
        </authorList>
    </citation>
    <scope>NUCLEOTIDE SEQUENCE [LARGE SCALE GENOMIC DNA]</scope>
    <source>
        <strain evidence="3">Methanoculleus sp MAB1</strain>
    </source>
</reference>
<evidence type="ECO:0000313" key="3">
    <source>
        <dbReference type="EMBL" id="CVK31236.1"/>
    </source>
</evidence>
<dbReference type="Pfam" id="PF13649">
    <property type="entry name" value="Methyltransf_25"/>
    <property type="match status" value="1"/>
</dbReference>
<protein>
    <submittedName>
        <fullName evidence="3">Methyltransferase type 11</fullName>
        <ecNumber evidence="3">2.1.1.197</ecNumber>
    </submittedName>
</protein>
<dbReference type="AlphaFoldDB" id="A0A0X3BGF5"/>
<organism evidence="3 4">
    <name type="scientific">Methanoculleus bourgensis</name>
    <dbReference type="NCBI Taxonomy" id="83986"/>
    <lineage>
        <taxon>Archaea</taxon>
        <taxon>Methanobacteriati</taxon>
        <taxon>Methanobacteriota</taxon>
        <taxon>Stenosarchaea group</taxon>
        <taxon>Methanomicrobia</taxon>
        <taxon>Methanomicrobiales</taxon>
        <taxon>Methanomicrobiaceae</taxon>
        <taxon>Methanoculleus</taxon>
    </lineage>
</organism>
<dbReference type="Gene3D" id="3.40.50.150">
    <property type="entry name" value="Vaccinia Virus protein VP39"/>
    <property type="match status" value="1"/>
</dbReference>
<evidence type="ECO:0000313" key="4">
    <source>
        <dbReference type="Proteomes" id="UP000069850"/>
    </source>
</evidence>
<dbReference type="InterPro" id="IPR029063">
    <property type="entry name" value="SAM-dependent_MTases_sf"/>
</dbReference>
<dbReference type="InterPro" id="IPR041698">
    <property type="entry name" value="Methyltransf_25"/>
</dbReference>
<keyword evidence="3" id="KW-0808">Transferase</keyword>
<dbReference type="GO" id="GO:0032259">
    <property type="term" value="P:methylation"/>
    <property type="evidence" value="ECO:0007669"/>
    <property type="project" value="UniProtKB-KW"/>
</dbReference>
<dbReference type="EC" id="2.1.1.197" evidence="3"/>
<accession>A0A0X3BGF5</accession>
<keyword evidence="3" id="KW-0489">Methyltransferase</keyword>
<dbReference type="EMBL" id="LT158599">
    <property type="protein sequence ID" value="CVK31236.1"/>
    <property type="molecule type" value="Genomic_DNA"/>
</dbReference>
<sequence length="160" mass="16669">MSMGHEKDREGAQRMDRIAKTAFAPVYPVIAEQILDRCGISRGRCLDVGSGPGSLGIALARASDLAVTLLDSSPDMLAAAEGNIREAGLSGRFSLLRGDVHAIPLLRGRSTSWSAAARSSSGRTLPGRSPRSTGCLRPAGRPTSGAGSGPPNFGTRSRLR</sequence>
<feature type="domain" description="Methyltransferase" evidence="2">
    <location>
        <begin position="46"/>
        <end position="107"/>
    </location>
</feature>
<evidence type="ECO:0000259" key="2">
    <source>
        <dbReference type="Pfam" id="PF13649"/>
    </source>
</evidence>
<evidence type="ECO:0000256" key="1">
    <source>
        <dbReference type="SAM" id="MobiDB-lite"/>
    </source>
</evidence>
<dbReference type="KEGG" id="mema:MMAB1_0019"/>
<dbReference type="CDD" id="cd02440">
    <property type="entry name" value="AdoMet_MTases"/>
    <property type="match status" value="1"/>
</dbReference>
<proteinExistence type="predicted"/>
<name>A0A0X3BGF5_9EURY</name>
<gene>
    <name evidence="3" type="ORF">MMAB1_0019</name>
</gene>
<dbReference type="SUPFAM" id="SSF53335">
    <property type="entry name" value="S-adenosyl-L-methionine-dependent methyltransferases"/>
    <property type="match status" value="1"/>
</dbReference>